<organism evidence="2 3">
    <name type="scientific">Hydra vulgaris</name>
    <name type="common">Hydra</name>
    <name type="synonym">Hydra attenuata</name>
    <dbReference type="NCBI Taxonomy" id="6087"/>
    <lineage>
        <taxon>Eukaryota</taxon>
        <taxon>Metazoa</taxon>
        <taxon>Cnidaria</taxon>
        <taxon>Hydrozoa</taxon>
        <taxon>Hydroidolina</taxon>
        <taxon>Anthoathecata</taxon>
        <taxon>Aplanulata</taxon>
        <taxon>Hydridae</taxon>
        <taxon>Hydra</taxon>
    </lineage>
</organism>
<feature type="signal peptide" evidence="1">
    <location>
        <begin position="1"/>
        <end position="17"/>
    </location>
</feature>
<keyword evidence="2" id="KW-1185">Reference proteome</keyword>
<evidence type="ECO:0000313" key="2">
    <source>
        <dbReference type="Proteomes" id="UP001652625"/>
    </source>
</evidence>
<dbReference type="Proteomes" id="UP001652625">
    <property type="component" value="Chromosome 09"/>
</dbReference>
<dbReference type="RefSeq" id="XP_065662354.1">
    <property type="nucleotide sequence ID" value="XM_065806282.1"/>
</dbReference>
<sequence length="341" mass="40114">MMIKLSCFICLWLKIFCEELTLKAVFSESEDAILSRNITKNEEILRKYFLTDNRTKSVWAIAQATAKQVFKVDYLIDDLAVMEQDIRKIGRLYLKCKEHKNEQALFDCFSAVADTMNDATRDFRWSIDPTISKVSRIKYGTMFLTLAVFDAHISLVAIKSPFEKKYELKKQLSFLFERFYSIMYDFEKALDVWRLNQISPVKICEVHIIMWKEFEGTCETRWRRAIDEVENKTVDGINSAYDVESLIDEKVEKIGSNLLQKKKYQASVYDFVNDHQVFQEDIILDTGSRGIGIHNLFQKAKDIRWKYIDSIKNHMSRFNEDIVRAVRSMLNSIIFILKEKT</sequence>
<evidence type="ECO:0000313" key="3">
    <source>
        <dbReference type="RefSeq" id="XP_065662354.1"/>
    </source>
</evidence>
<reference evidence="3" key="1">
    <citation type="submission" date="2025-08" db="UniProtKB">
        <authorList>
            <consortium name="RefSeq"/>
        </authorList>
    </citation>
    <scope>IDENTIFICATION</scope>
</reference>
<evidence type="ECO:0000256" key="1">
    <source>
        <dbReference type="SAM" id="SignalP"/>
    </source>
</evidence>
<name>A0ABM4CKP9_HYDVU</name>
<accession>A0ABM4CKP9</accession>
<dbReference type="GeneID" id="100201886"/>
<feature type="chain" id="PRO_5046372394" evidence="1">
    <location>
        <begin position="18"/>
        <end position="341"/>
    </location>
</feature>
<keyword evidence="1" id="KW-0732">Signal</keyword>
<protein>
    <submittedName>
        <fullName evidence="3">Uncharacterized protein LOC100201886 isoform X2</fullName>
    </submittedName>
</protein>
<gene>
    <name evidence="3" type="primary">LOC100201886</name>
</gene>
<proteinExistence type="predicted"/>